<feature type="domain" description="HTH iclR-type" evidence="4">
    <location>
        <begin position="12"/>
        <end position="74"/>
    </location>
</feature>
<dbReference type="PANTHER" id="PTHR30136">
    <property type="entry name" value="HELIX-TURN-HELIX TRANSCRIPTIONAL REGULATOR, ICLR FAMILY"/>
    <property type="match status" value="1"/>
</dbReference>
<dbReference type="Pfam" id="PF09339">
    <property type="entry name" value="HTH_IclR"/>
    <property type="match status" value="1"/>
</dbReference>
<dbReference type="InterPro" id="IPR036390">
    <property type="entry name" value="WH_DNA-bd_sf"/>
</dbReference>
<dbReference type="PROSITE" id="PS51077">
    <property type="entry name" value="HTH_ICLR"/>
    <property type="match status" value="1"/>
</dbReference>
<organism evidence="6 7">
    <name type="scientific">Oryzomicrobium terrae</name>
    <dbReference type="NCBI Taxonomy" id="1735038"/>
    <lineage>
        <taxon>Bacteria</taxon>
        <taxon>Pseudomonadati</taxon>
        <taxon>Pseudomonadota</taxon>
        <taxon>Betaproteobacteria</taxon>
        <taxon>Rhodocyclales</taxon>
        <taxon>Rhodocyclaceae</taxon>
        <taxon>Oryzomicrobium</taxon>
    </lineage>
</organism>
<keyword evidence="2" id="KW-0238">DNA-binding</keyword>
<dbReference type="KEGG" id="otr:OTERR_09490"/>
<dbReference type="InterPro" id="IPR005471">
    <property type="entry name" value="Tscrpt_reg_IclR_N"/>
</dbReference>
<keyword evidence="7" id="KW-1185">Reference proteome</keyword>
<sequence>MSNDLDKPRQGIQSIEVGARLLRALATSGRPTMLRDLARDAGMPAAKAHRYLVSFVRMGLVEQDPASSRYALGPFALELGLACLGRLDPVRIAGPILDELCEAIHETVALAVWGNRGPTIVRLTEPPGPITVTLRAGTVLPLTTSATGRTFASFLRSPALKRIAEDEMKNLALNSGTSLAELKRDFEASQIEARANGVGHVSGSLSPGVNGFSAPVFDYTGEMVAAITTLGAIGHLDSRMDSAPITALKAAADQLSSLLGHTSTAP</sequence>
<evidence type="ECO:0000256" key="3">
    <source>
        <dbReference type="ARBA" id="ARBA00023163"/>
    </source>
</evidence>
<reference evidence="6 7" key="1">
    <citation type="submission" date="2017-07" db="EMBL/GenBank/DDBJ databases">
        <title>Complete genome sequence of Oryzomicrobium terrae TPP412.</title>
        <authorList>
            <person name="Chiu L.-W."/>
            <person name="Lo K.-J."/>
            <person name="Tsai Y.-M."/>
            <person name="Lin S.-S."/>
            <person name="Kuo C.-H."/>
            <person name="Liu C.-T."/>
        </authorList>
    </citation>
    <scope>NUCLEOTIDE SEQUENCE [LARGE SCALE GENOMIC DNA]</scope>
    <source>
        <strain evidence="6 7">TPP412</strain>
    </source>
</reference>
<accession>A0A5C1E6X2</accession>
<dbReference type="SUPFAM" id="SSF55781">
    <property type="entry name" value="GAF domain-like"/>
    <property type="match status" value="1"/>
</dbReference>
<dbReference type="InterPro" id="IPR029016">
    <property type="entry name" value="GAF-like_dom_sf"/>
</dbReference>
<dbReference type="EMBL" id="CP022579">
    <property type="protein sequence ID" value="QEL64425.1"/>
    <property type="molecule type" value="Genomic_DNA"/>
</dbReference>
<dbReference type="Gene3D" id="3.30.450.40">
    <property type="match status" value="1"/>
</dbReference>
<protein>
    <submittedName>
        <fullName evidence="6">Transcriptional regulatory protein</fullName>
    </submittedName>
</protein>
<dbReference type="Gene3D" id="1.10.10.10">
    <property type="entry name" value="Winged helix-like DNA-binding domain superfamily/Winged helix DNA-binding domain"/>
    <property type="match status" value="1"/>
</dbReference>
<evidence type="ECO:0000259" key="5">
    <source>
        <dbReference type="PROSITE" id="PS51078"/>
    </source>
</evidence>
<keyword evidence="3" id="KW-0804">Transcription</keyword>
<keyword evidence="1" id="KW-0805">Transcription regulation</keyword>
<gene>
    <name evidence="6" type="ORF">OTERR_09490</name>
</gene>
<dbReference type="RefSeq" id="WP_054620458.1">
    <property type="nucleotide sequence ID" value="NZ_CP022579.1"/>
</dbReference>
<feature type="domain" description="IclR-ED" evidence="5">
    <location>
        <begin position="75"/>
        <end position="261"/>
    </location>
</feature>
<dbReference type="InterPro" id="IPR050707">
    <property type="entry name" value="HTH_MetabolicPath_Reg"/>
</dbReference>
<dbReference type="InterPro" id="IPR036388">
    <property type="entry name" value="WH-like_DNA-bd_sf"/>
</dbReference>
<evidence type="ECO:0000256" key="1">
    <source>
        <dbReference type="ARBA" id="ARBA00023015"/>
    </source>
</evidence>
<dbReference type="PROSITE" id="PS51078">
    <property type="entry name" value="ICLR_ED"/>
    <property type="match status" value="1"/>
</dbReference>
<dbReference type="AlphaFoldDB" id="A0A5C1E6X2"/>
<evidence type="ECO:0000313" key="6">
    <source>
        <dbReference type="EMBL" id="QEL64425.1"/>
    </source>
</evidence>
<dbReference type="PANTHER" id="PTHR30136:SF8">
    <property type="entry name" value="TRANSCRIPTIONAL REGULATORY PROTEIN"/>
    <property type="match status" value="1"/>
</dbReference>
<evidence type="ECO:0000259" key="4">
    <source>
        <dbReference type="PROSITE" id="PS51077"/>
    </source>
</evidence>
<evidence type="ECO:0000313" key="7">
    <source>
        <dbReference type="Proteomes" id="UP000323671"/>
    </source>
</evidence>
<name>A0A5C1E6X2_9RHOO</name>
<dbReference type="Proteomes" id="UP000323671">
    <property type="component" value="Chromosome"/>
</dbReference>
<dbReference type="SUPFAM" id="SSF46785">
    <property type="entry name" value="Winged helix' DNA-binding domain"/>
    <property type="match status" value="1"/>
</dbReference>
<dbReference type="FunFam" id="1.10.10.10:FF:000056">
    <property type="entry name" value="IclR family transcriptional regulator"/>
    <property type="match status" value="1"/>
</dbReference>
<dbReference type="GO" id="GO:0045892">
    <property type="term" value="P:negative regulation of DNA-templated transcription"/>
    <property type="evidence" value="ECO:0007669"/>
    <property type="project" value="TreeGrafter"/>
</dbReference>
<dbReference type="InterPro" id="IPR014757">
    <property type="entry name" value="Tscrpt_reg_IclR_C"/>
</dbReference>
<dbReference type="GO" id="GO:0003677">
    <property type="term" value="F:DNA binding"/>
    <property type="evidence" value="ECO:0007669"/>
    <property type="project" value="UniProtKB-KW"/>
</dbReference>
<dbReference type="SMART" id="SM00346">
    <property type="entry name" value="HTH_ICLR"/>
    <property type="match status" value="1"/>
</dbReference>
<evidence type="ECO:0000256" key="2">
    <source>
        <dbReference type="ARBA" id="ARBA00023125"/>
    </source>
</evidence>
<dbReference type="Pfam" id="PF01614">
    <property type="entry name" value="IclR_C"/>
    <property type="match status" value="1"/>
</dbReference>
<proteinExistence type="predicted"/>
<dbReference type="GO" id="GO:0003700">
    <property type="term" value="F:DNA-binding transcription factor activity"/>
    <property type="evidence" value="ECO:0007669"/>
    <property type="project" value="TreeGrafter"/>
</dbReference>